<name>A0A178Z4S5_9EURO</name>
<dbReference type="RefSeq" id="XP_018688114.1">
    <property type="nucleotide sequence ID" value="XM_018842701.1"/>
</dbReference>
<dbReference type="EMBL" id="LVYI01000013">
    <property type="protein sequence ID" value="OAP54747.1"/>
    <property type="molecule type" value="Genomic_DNA"/>
</dbReference>
<accession>A0A178Z4S5</accession>
<dbReference type="AlphaFoldDB" id="A0A178Z4S5"/>
<comment type="caution">
    <text evidence="1">The sequence shown here is derived from an EMBL/GenBank/DDBJ whole genome shotgun (WGS) entry which is preliminary data.</text>
</comment>
<reference evidence="1 2" key="1">
    <citation type="submission" date="2016-04" db="EMBL/GenBank/DDBJ databases">
        <title>Draft genome of Fonsecaea erecta CBS 125763.</title>
        <authorList>
            <person name="Weiss V.A."/>
            <person name="Vicente V.A."/>
            <person name="Raittz R.T."/>
            <person name="Moreno L.F."/>
            <person name="De Souza E.M."/>
            <person name="Pedrosa F.O."/>
            <person name="Steffens M.B."/>
            <person name="Faoro H."/>
            <person name="Tadra-Sfeir M.Z."/>
            <person name="Najafzadeh M.J."/>
            <person name="Felipe M.S."/>
            <person name="Teixeira M."/>
            <person name="Sun J."/>
            <person name="Xi L."/>
            <person name="Gomes R."/>
            <person name="De Azevedo C.M."/>
            <person name="Salgado C.G."/>
            <person name="Da Silva M.B."/>
            <person name="Nascimento M.F."/>
            <person name="Queiroz-Telles F."/>
            <person name="Attili D.S."/>
            <person name="Gorbushina A."/>
        </authorList>
    </citation>
    <scope>NUCLEOTIDE SEQUENCE [LARGE SCALE GENOMIC DNA]</scope>
    <source>
        <strain evidence="1 2">CBS 125763</strain>
    </source>
</reference>
<proteinExistence type="predicted"/>
<dbReference type="OrthoDB" id="10494346at2759"/>
<keyword evidence="2" id="KW-1185">Reference proteome</keyword>
<gene>
    <name evidence="1" type="ORF">AYL99_11195</name>
</gene>
<dbReference type="GeneID" id="30015363"/>
<sequence length="564" mass="63010">MCSITTILSLPGQFAGARNAIDLLLKDRQNAVTYNTVHSAVKNDLEVADHKLKLWCRDWHFQQGVSTTLAASYWGDLAPAFMNDRINVIASQLSEFRILLEMYRPSRSKIRRVLRAGLLKDVKVQLDTTVKSLESLEADSWKWLCQKYKVAESDKWRAHLAARHESYLLCLAGEYRQVAGQLDHLGEHYRQPGISFPYEPDLGLDLAPGLEIWQCLSKLEEISRENRIIHFVYFRPRATPGLQPINVAAQTRQPADSPPVGSMSHMFLEVELMKGFDHGQEEDTTIQGTLDRLRSQPSNGPASSWFFHDTDPSRTSNLFRFNLHHHGEAAAKIGTTDIALSELFIPTYAKIELAVKAAEMAFLFGESGLMDGLCVCNIREIPLKNGTTTFVFEVAGGSCRRACRVLIQQRNYGSLGVCLAHLCLGDDWEVLAKLPIRGEAQYLNEINKLRVKLEKIDWVEPAIVEAIISAMTPLSPEVQDGVYYDLAALSFREDEIEILNGLVQACGMMLPSLFEASAQAEWKTTGPISLSTTTVKASEWLITIPRFPENVTAGGVFMLGNLVA</sequence>
<evidence type="ECO:0000313" key="2">
    <source>
        <dbReference type="Proteomes" id="UP000078343"/>
    </source>
</evidence>
<evidence type="ECO:0000313" key="1">
    <source>
        <dbReference type="EMBL" id="OAP54747.1"/>
    </source>
</evidence>
<organism evidence="1 2">
    <name type="scientific">Fonsecaea erecta</name>
    <dbReference type="NCBI Taxonomy" id="1367422"/>
    <lineage>
        <taxon>Eukaryota</taxon>
        <taxon>Fungi</taxon>
        <taxon>Dikarya</taxon>
        <taxon>Ascomycota</taxon>
        <taxon>Pezizomycotina</taxon>
        <taxon>Eurotiomycetes</taxon>
        <taxon>Chaetothyriomycetidae</taxon>
        <taxon>Chaetothyriales</taxon>
        <taxon>Herpotrichiellaceae</taxon>
        <taxon>Fonsecaea</taxon>
    </lineage>
</organism>
<dbReference type="Proteomes" id="UP000078343">
    <property type="component" value="Unassembled WGS sequence"/>
</dbReference>
<protein>
    <submittedName>
        <fullName evidence="1">Uncharacterized protein</fullName>
    </submittedName>
</protein>